<feature type="non-terminal residue" evidence="8">
    <location>
        <position position="139"/>
    </location>
</feature>
<gene>
    <name evidence="8" type="ORF">APZ42_010080</name>
</gene>
<accession>A0A164DKW3</accession>
<evidence type="ECO:0000256" key="4">
    <source>
        <dbReference type="ARBA" id="ARBA00022759"/>
    </source>
</evidence>
<dbReference type="Proteomes" id="UP000076858">
    <property type="component" value="Unassembled WGS sequence"/>
</dbReference>
<dbReference type="InterPro" id="IPR050951">
    <property type="entry name" value="Retrovirus_Pol_polyprotein"/>
</dbReference>
<keyword evidence="2" id="KW-0548">Nucleotidyltransferase</keyword>
<evidence type="ECO:0000256" key="2">
    <source>
        <dbReference type="ARBA" id="ARBA00022695"/>
    </source>
</evidence>
<keyword evidence="5" id="KW-0378">Hydrolase</keyword>
<evidence type="ECO:0000256" key="6">
    <source>
        <dbReference type="ARBA" id="ARBA00022918"/>
    </source>
</evidence>
<dbReference type="OrthoDB" id="6363960at2759"/>
<dbReference type="InterPro" id="IPR041373">
    <property type="entry name" value="RT_RNaseH"/>
</dbReference>
<reference evidence="8 9" key="1">
    <citation type="submission" date="2016-03" db="EMBL/GenBank/DDBJ databases">
        <title>EvidentialGene: Evidence-directed Construction of Genes on Genomes.</title>
        <authorList>
            <person name="Gilbert D.G."/>
            <person name="Choi J.-H."/>
            <person name="Mockaitis K."/>
            <person name="Colbourne J."/>
            <person name="Pfrender M."/>
        </authorList>
    </citation>
    <scope>NUCLEOTIDE SEQUENCE [LARGE SCALE GENOMIC DNA]</scope>
    <source>
        <strain evidence="8 9">Xinb3</strain>
        <tissue evidence="8">Complete organism</tissue>
    </source>
</reference>
<dbReference type="STRING" id="35525.A0A164DKW3"/>
<name>A0A164DKW3_9CRUS</name>
<evidence type="ECO:0000256" key="3">
    <source>
        <dbReference type="ARBA" id="ARBA00022722"/>
    </source>
</evidence>
<keyword evidence="3" id="KW-0540">Nuclease</keyword>
<evidence type="ECO:0000313" key="8">
    <source>
        <dbReference type="EMBL" id="KZR95888.1"/>
    </source>
</evidence>
<evidence type="ECO:0000259" key="7">
    <source>
        <dbReference type="Pfam" id="PF17917"/>
    </source>
</evidence>
<dbReference type="PANTHER" id="PTHR37984:SF5">
    <property type="entry name" value="PROTEIN NYNRIN-LIKE"/>
    <property type="match status" value="1"/>
</dbReference>
<keyword evidence="6" id="KW-0695">RNA-directed DNA polymerase</keyword>
<protein>
    <recommendedName>
        <fullName evidence="7">Reverse transcriptase RNase H-like domain-containing protein</fullName>
    </recommendedName>
</protein>
<evidence type="ECO:0000256" key="5">
    <source>
        <dbReference type="ARBA" id="ARBA00022801"/>
    </source>
</evidence>
<evidence type="ECO:0000313" key="9">
    <source>
        <dbReference type="Proteomes" id="UP000076858"/>
    </source>
</evidence>
<dbReference type="Pfam" id="PF17917">
    <property type="entry name" value="RT_RNaseH"/>
    <property type="match status" value="1"/>
</dbReference>
<feature type="non-terminal residue" evidence="8">
    <location>
        <position position="1"/>
    </location>
</feature>
<dbReference type="EMBL" id="LRGB01026857">
    <property type="protein sequence ID" value="KZR95888.1"/>
    <property type="molecule type" value="Genomic_DNA"/>
</dbReference>
<comment type="caution">
    <text evidence="8">The sequence shown here is derived from an EMBL/GenBank/DDBJ whole genome shotgun (WGS) entry which is preliminary data.</text>
</comment>
<proteinExistence type="predicted"/>
<keyword evidence="1" id="KW-0808">Transferase</keyword>
<evidence type="ECO:0000256" key="1">
    <source>
        <dbReference type="ARBA" id="ARBA00022679"/>
    </source>
</evidence>
<dbReference type="GO" id="GO:0016787">
    <property type="term" value="F:hydrolase activity"/>
    <property type="evidence" value="ECO:0007669"/>
    <property type="project" value="UniProtKB-KW"/>
</dbReference>
<dbReference type="PANTHER" id="PTHR37984">
    <property type="entry name" value="PROTEIN CBG26694"/>
    <property type="match status" value="1"/>
</dbReference>
<feature type="domain" description="Reverse transcriptase RNase H-like" evidence="7">
    <location>
        <begin position="1"/>
        <end position="31"/>
    </location>
</feature>
<dbReference type="GO" id="GO:0004519">
    <property type="term" value="F:endonuclease activity"/>
    <property type="evidence" value="ECO:0007669"/>
    <property type="project" value="UniProtKB-KW"/>
</dbReference>
<dbReference type="GO" id="GO:0003964">
    <property type="term" value="F:RNA-directed DNA polymerase activity"/>
    <property type="evidence" value="ECO:0007669"/>
    <property type="project" value="UniProtKB-KW"/>
</dbReference>
<keyword evidence="4" id="KW-0255">Endonuclease</keyword>
<sequence>FVIISDHRPLQWLQTFKDETGRLGRWSILLANLKYSIKYWPGRVNENADFLSRIPVNSVRTALEEDDAILREQKKDSLCMDITNYLEHGTLSEENTDQIWVKEIELYGIAGGLLCRTQEPISKKRRQFVQQQVVVPFSL</sequence>
<keyword evidence="9" id="KW-1185">Reference proteome</keyword>
<organism evidence="8 9">
    <name type="scientific">Daphnia magna</name>
    <dbReference type="NCBI Taxonomy" id="35525"/>
    <lineage>
        <taxon>Eukaryota</taxon>
        <taxon>Metazoa</taxon>
        <taxon>Ecdysozoa</taxon>
        <taxon>Arthropoda</taxon>
        <taxon>Crustacea</taxon>
        <taxon>Branchiopoda</taxon>
        <taxon>Diplostraca</taxon>
        <taxon>Cladocera</taxon>
        <taxon>Anomopoda</taxon>
        <taxon>Daphniidae</taxon>
        <taxon>Daphnia</taxon>
    </lineage>
</organism>
<dbReference type="AlphaFoldDB" id="A0A164DKW3"/>